<feature type="domain" description="Helix-turn-helix" evidence="1">
    <location>
        <begin position="14"/>
        <end position="53"/>
    </location>
</feature>
<comment type="caution">
    <text evidence="2">The sequence shown here is derived from an EMBL/GenBank/DDBJ whole genome shotgun (WGS) entry which is preliminary data.</text>
</comment>
<evidence type="ECO:0000313" key="2">
    <source>
        <dbReference type="EMBL" id="MDF9409551.1"/>
    </source>
</evidence>
<evidence type="ECO:0000313" key="3">
    <source>
        <dbReference type="Proteomes" id="UP001154312"/>
    </source>
</evidence>
<evidence type="ECO:0000259" key="1">
    <source>
        <dbReference type="Pfam" id="PF12728"/>
    </source>
</evidence>
<dbReference type="RefSeq" id="WP_277445031.1">
    <property type="nucleotide sequence ID" value="NZ_JAKOAV010000034.1"/>
</dbReference>
<protein>
    <submittedName>
        <fullName evidence="2">Helix-turn-helix domain-containing protein</fullName>
    </submittedName>
</protein>
<proteinExistence type="predicted"/>
<dbReference type="InterPro" id="IPR010093">
    <property type="entry name" value="SinI_DNA-bd"/>
</dbReference>
<name>A0A9X4JW58_9FIRM</name>
<reference evidence="2" key="1">
    <citation type="submission" date="2022-02" db="EMBL/GenBank/DDBJ databases">
        <authorList>
            <person name="Leng L."/>
        </authorList>
    </citation>
    <scope>NUCLEOTIDE SEQUENCE</scope>
    <source>
        <strain evidence="2">JI</strain>
    </source>
</reference>
<dbReference type="Pfam" id="PF12728">
    <property type="entry name" value="HTH_17"/>
    <property type="match status" value="1"/>
</dbReference>
<accession>A0A9X4JW58</accession>
<dbReference type="GO" id="GO:0003677">
    <property type="term" value="F:DNA binding"/>
    <property type="evidence" value="ECO:0007669"/>
    <property type="project" value="InterPro"/>
</dbReference>
<keyword evidence="3" id="KW-1185">Reference proteome</keyword>
<sequence>MRQTAQIERKFLPVEEVAVITGLSRSGAYKAIRDGYIDSVKIGRRVLVPVEALGKLGKKGE</sequence>
<dbReference type="EMBL" id="JAKOAV010000034">
    <property type="protein sequence ID" value="MDF9409551.1"/>
    <property type="molecule type" value="Genomic_DNA"/>
</dbReference>
<dbReference type="NCBIfam" id="TIGR01764">
    <property type="entry name" value="excise"/>
    <property type="match status" value="1"/>
</dbReference>
<organism evidence="2 3">
    <name type="scientific">Pelotomaculum isophthalicicum JI</name>
    <dbReference type="NCBI Taxonomy" id="947010"/>
    <lineage>
        <taxon>Bacteria</taxon>
        <taxon>Bacillati</taxon>
        <taxon>Bacillota</taxon>
        <taxon>Clostridia</taxon>
        <taxon>Eubacteriales</taxon>
        <taxon>Desulfotomaculaceae</taxon>
        <taxon>Pelotomaculum</taxon>
    </lineage>
</organism>
<dbReference type="InterPro" id="IPR041657">
    <property type="entry name" value="HTH_17"/>
</dbReference>
<dbReference type="AlphaFoldDB" id="A0A9X4JW58"/>
<dbReference type="Proteomes" id="UP001154312">
    <property type="component" value="Unassembled WGS sequence"/>
</dbReference>
<gene>
    <name evidence="2" type="ORF">L7E55_14490</name>
</gene>